<dbReference type="Proteomes" id="UP001644719">
    <property type="component" value="Unassembled WGS sequence"/>
</dbReference>
<evidence type="ECO:0000313" key="3">
    <source>
        <dbReference type="EMBL" id="NSG86340.1"/>
    </source>
</evidence>
<feature type="compositionally biased region" description="Low complexity" evidence="1">
    <location>
        <begin position="521"/>
        <end position="533"/>
    </location>
</feature>
<feature type="region of interest" description="Disordered" evidence="1">
    <location>
        <begin position="461"/>
        <end position="533"/>
    </location>
</feature>
<feature type="region of interest" description="Disordered" evidence="1">
    <location>
        <begin position="274"/>
        <end position="386"/>
    </location>
</feature>
<feature type="compositionally biased region" description="Acidic residues" evidence="1">
    <location>
        <begin position="310"/>
        <end position="358"/>
    </location>
</feature>
<feature type="compositionally biased region" description="Acidic residues" evidence="1">
    <location>
        <begin position="511"/>
        <end position="520"/>
    </location>
</feature>
<feature type="compositionally biased region" description="Acidic residues" evidence="1">
    <location>
        <begin position="274"/>
        <end position="302"/>
    </location>
</feature>
<dbReference type="EMBL" id="JAAITS010000037">
    <property type="protein sequence ID" value="NSG86340.1"/>
    <property type="molecule type" value="Genomic_DNA"/>
</dbReference>
<name>A0ABX2HAY8_9FIRM</name>
<dbReference type="RefSeq" id="WP_173770022.1">
    <property type="nucleotide sequence ID" value="NZ_JAAITS010000037.1"/>
</dbReference>
<dbReference type="Pfam" id="PF14238">
    <property type="entry name" value="DUF4340"/>
    <property type="match status" value="1"/>
</dbReference>
<comment type="caution">
    <text evidence="3">The sequence shown here is derived from an EMBL/GenBank/DDBJ whole genome shotgun (WGS) entry which is preliminary data.</text>
</comment>
<evidence type="ECO:0000313" key="4">
    <source>
        <dbReference type="Proteomes" id="UP001644719"/>
    </source>
</evidence>
<evidence type="ECO:0000256" key="1">
    <source>
        <dbReference type="SAM" id="MobiDB-lite"/>
    </source>
</evidence>
<feature type="compositionally biased region" description="Acidic residues" evidence="1">
    <location>
        <begin position="652"/>
        <end position="665"/>
    </location>
</feature>
<accession>A0ABX2HAY8</accession>
<keyword evidence="4" id="KW-1185">Reference proteome</keyword>
<sequence>MKKKSVNLITAVGVLVVLSGAYVGVKAYVAKQEAADTESAEEENPEIISIASADVKSIKFVIDKKEVTFEKEGDSWVKSDETDFPVDQDKIDTLVSSMNSIKAERTLENVEDASEYELDQPENTITVTTEDGETTVIRLGMENDSTSQEYIDLNEDSSTVYVVSNSTFSSFKGTLYDFAKSGVFPTVDSSTVSKISVEGKDSSYVVEKDENDFWNITGDGETEKADSAKATSLASTLSSVAYASFVNYNCAEDELSQYGLDKPYAEITVDYQEEVEKESTDDENEAENGVEEISEVSGDENQTDEKVDSETDGNESLDEAVDVADTEDSEAVENENTDETADDNVEAEDTDVTVSDDEAGAKTADTESTESSEDSEEESEPETEMVDRELVIQVGDQSSDGGRYARVNDSNEIYTISEDSLDTFLGKTNADFWDLTVSYLSVNNLDTLDVNYGEKDYIVNVSRETSEDENVETSDNETEDEDTTDDTSSDVADGNDVEENAADDNVSSGDLTDEDTENTDDSSSTASTTSSTSLTLSYTLNGKDLDSTTFTTFYNKLINMTAQKRLTDEFKSNADPEMTVKFTDIDGNEMEVEYYSYDTNYYAAVINKKVYLVNKMTVKELFQAFESVTGEKEKNESAETADPETNVSTDNAETETTETSEDVEE</sequence>
<proteinExistence type="predicted"/>
<evidence type="ECO:0000259" key="2">
    <source>
        <dbReference type="Pfam" id="PF14238"/>
    </source>
</evidence>
<gene>
    <name evidence="3" type="ORF">G5B17_13190</name>
</gene>
<feature type="compositionally biased region" description="Acidic residues" evidence="1">
    <location>
        <begin position="367"/>
        <end position="384"/>
    </location>
</feature>
<organism evidence="3 4">
    <name type="scientific">Blautia faecis</name>
    <dbReference type="NCBI Taxonomy" id="871665"/>
    <lineage>
        <taxon>Bacteria</taxon>
        <taxon>Bacillati</taxon>
        <taxon>Bacillota</taxon>
        <taxon>Clostridia</taxon>
        <taxon>Lachnospirales</taxon>
        <taxon>Lachnospiraceae</taxon>
        <taxon>Blautia</taxon>
    </lineage>
</organism>
<dbReference type="InterPro" id="IPR025641">
    <property type="entry name" value="DUF4340"/>
</dbReference>
<feature type="domain" description="DUF4340" evidence="2">
    <location>
        <begin position="76"/>
        <end position="263"/>
    </location>
</feature>
<feature type="compositionally biased region" description="Acidic residues" evidence="1">
    <location>
        <begin position="466"/>
        <end position="502"/>
    </location>
</feature>
<protein>
    <submittedName>
        <fullName evidence="3">DUF4340 domain-containing protein</fullName>
    </submittedName>
</protein>
<feature type="region of interest" description="Disordered" evidence="1">
    <location>
        <begin position="627"/>
        <end position="665"/>
    </location>
</feature>
<reference evidence="3 4" key="1">
    <citation type="journal article" date="2020" name="Cell Host Microbe">
        <title>Functional and Genomic Variation between Human-Derived Isolates of Lachnospiraceae Reveals Inter- and Intra-Species Diversity.</title>
        <authorList>
            <person name="Sorbara M.T."/>
            <person name="Littmann E.R."/>
            <person name="Fontana E."/>
            <person name="Moody T.U."/>
            <person name="Kohout C.E."/>
            <person name="Gjonbalaj M."/>
            <person name="Eaton V."/>
            <person name="Seok R."/>
            <person name="Leiner I.M."/>
            <person name="Pamer E.G."/>
        </authorList>
    </citation>
    <scope>NUCLEOTIDE SEQUENCE [LARGE SCALE GENOMIC DNA]</scope>
    <source>
        <strain evidence="3 4">MSK.17.74</strain>
    </source>
</reference>